<organism evidence="1 2">
    <name type="scientific">Parelaphostrongylus tenuis</name>
    <name type="common">Meningeal worm</name>
    <dbReference type="NCBI Taxonomy" id="148309"/>
    <lineage>
        <taxon>Eukaryota</taxon>
        <taxon>Metazoa</taxon>
        <taxon>Ecdysozoa</taxon>
        <taxon>Nematoda</taxon>
        <taxon>Chromadorea</taxon>
        <taxon>Rhabditida</taxon>
        <taxon>Rhabditina</taxon>
        <taxon>Rhabditomorpha</taxon>
        <taxon>Strongyloidea</taxon>
        <taxon>Metastrongylidae</taxon>
        <taxon>Parelaphostrongylus</taxon>
    </lineage>
</organism>
<accession>A0AAD5LZC9</accession>
<evidence type="ECO:0000313" key="2">
    <source>
        <dbReference type="Proteomes" id="UP001196413"/>
    </source>
</evidence>
<comment type="caution">
    <text evidence="1">The sequence shown here is derived from an EMBL/GenBank/DDBJ whole genome shotgun (WGS) entry which is preliminary data.</text>
</comment>
<name>A0AAD5LZC9_PARTN</name>
<gene>
    <name evidence="1" type="ORF">KIN20_002123</name>
</gene>
<dbReference type="Proteomes" id="UP001196413">
    <property type="component" value="Unassembled WGS sequence"/>
</dbReference>
<proteinExistence type="predicted"/>
<evidence type="ECO:0000313" key="1">
    <source>
        <dbReference type="EMBL" id="KAJ1347148.1"/>
    </source>
</evidence>
<reference evidence="1" key="1">
    <citation type="submission" date="2021-06" db="EMBL/GenBank/DDBJ databases">
        <title>Parelaphostrongylus tenuis whole genome reference sequence.</title>
        <authorList>
            <person name="Garwood T.J."/>
            <person name="Larsen P.A."/>
            <person name="Fountain-Jones N.M."/>
            <person name="Garbe J.R."/>
            <person name="Macchietto M.G."/>
            <person name="Kania S.A."/>
            <person name="Gerhold R.W."/>
            <person name="Richards J.E."/>
            <person name="Wolf T.M."/>
        </authorList>
    </citation>
    <scope>NUCLEOTIDE SEQUENCE</scope>
    <source>
        <strain evidence="1">MNPRO001-30</strain>
        <tissue evidence="1">Meninges</tissue>
    </source>
</reference>
<dbReference type="AlphaFoldDB" id="A0AAD5LZC9"/>
<sequence length="90" mass="9977">MDVRANVIEFNEADEAHESTARCLIHKQHNIGHKHLNHLPASLSNALSRLFTCYRQNVGLIVNGKSARPCYSSKKEALAISPAIVRTPCL</sequence>
<dbReference type="EMBL" id="JAHQIW010000276">
    <property type="protein sequence ID" value="KAJ1347148.1"/>
    <property type="molecule type" value="Genomic_DNA"/>
</dbReference>
<protein>
    <submittedName>
        <fullName evidence="1">Uncharacterized protein</fullName>
    </submittedName>
</protein>
<keyword evidence="2" id="KW-1185">Reference proteome</keyword>